<keyword evidence="2 5" id="KW-0808">Transferase</keyword>
<dbReference type="GO" id="GO:0032259">
    <property type="term" value="P:methylation"/>
    <property type="evidence" value="ECO:0007669"/>
    <property type="project" value="UniProtKB-KW"/>
</dbReference>
<dbReference type="PANTHER" id="PTHR43464">
    <property type="entry name" value="METHYLTRANSFERASE"/>
    <property type="match status" value="1"/>
</dbReference>
<dbReference type="InterPro" id="IPR029063">
    <property type="entry name" value="SAM-dependent_MTases_sf"/>
</dbReference>
<evidence type="ECO:0000313" key="5">
    <source>
        <dbReference type="EMBL" id="TDD42384.1"/>
    </source>
</evidence>
<reference evidence="5 6" key="1">
    <citation type="submission" date="2019-03" db="EMBL/GenBank/DDBJ databases">
        <title>Draft genome sequences of novel Actinobacteria.</title>
        <authorList>
            <person name="Sahin N."/>
            <person name="Ay H."/>
            <person name="Saygin H."/>
        </authorList>
    </citation>
    <scope>NUCLEOTIDE SEQUENCE [LARGE SCALE GENOMIC DNA]</scope>
    <source>
        <strain evidence="5 6">7K502</strain>
    </source>
</reference>
<dbReference type="OrthoDB" id="3825914at2"/>
<keyword evidence="6" id="KW-1185">Reference proteome</keyword>
<dbReference type="InterPro" id="IPR041698">
    <property type="entry name" value="Methyltransf_25"/>
</dbReference>
<sequence length="240" mass="25567">MSNPAAGVDSASFEKLYSGDTPKAPKMPWDLGAPQPLVVELAEAGEFTGDVLDIGCGLGDNSVFLASRGLRVTGLDCAPSAVEQARARAAAKGVDVTFDLADALELEGYEACFDTVLDCALYHVLTEHERHQYAAALTKATRPDARLHLLAFSTALRGIYPDRHLVSEASLRETLGAHWTIEQLEAANYTTACTLEELQVSARAVLGDAANIDGLTAFPTDGEGRVLLPIWQLKAVRTAA</sequence>
<dbReference type="Gene3D" id="3.40.50.150">
    <property type="entry name" value="Vaccinia Virus protein VP39"/>
    <property type="match status" value="1"/>
</dbReference>
<dbReference type="EMBL" id="SMKW01000048">
    <property type="protein sequence ID" value="TDD42384.1"/>
    <property type="molecule type" value="Genomic_DNA"/>
</dbReference>
<dbReference type="Pfam" id="PF13649">
    <property type="entry name" value="Methyltransf_25"/>
    <property type="match status" value="1"/>
</dbReference>
<dbReference type="Proteomes" id="UP000294947">
    <property type="component" value="Unassembled WGS sequence"/>
</dbReference>
<accession>A0A4R4YEP6</accession>
<dbReference type="SUPFAM" id="SSF53335">
    <property type="entry name" value="S-adenosyl-L-methionine-dependent methyltransferases"/>
    <property type="match status" value="1"/>
</dbReference>
<dbReference type="GO" id="GO:0008168">
    <property type="term" value="F:methyltransferase activity"/>
    <property type="evidence" value="ECO:0007669"/>
    <property type="project" value="UniProtKB-KW"/>
</dbReference>
<proteinExistence type="predicted"/>
<name>A0A4R4YEP6_9PSEU</name>
<gene>
    <name evidence="5" type="ORF">E1288_29650</name>
</gene>
<comment type="caution">
    <text evidence="5">The sequence shown here is derived from an EMBL/GenBank/DDBJ whole genome shotgun (WGS) entry which is preliminary data.</text>
</comment>
<feature type="domain" description="Methyltransferase" evidence="4">
    <location>
        <begin position="51"/>
        <end position="144"/>
    </location>
</feature>
<organism evidence="5 6">
    <name type="scientific">Saccharopolyspora elongata</name>
    <dbReference type="NCBI Taxonomy" id="2530387"/>
    <lineage>
        <taxon>Bacteria</taxon>
        <taxon>Bacillati</taxon>
        <taxon>Actinomycetota</taxon>
        <taxon>Actinomycetes</taxon>
        <taxon>Pseudonocardiales</taxon>
        <taxon>Pseudonocardiaceae</taxon>
        <taxon>Saccharopolyspora</taxon>
    </lineage>
</organism>
<keyword evidence="3" id="KW-0949">S-adenosyl-L-methionine</keyword>
<dbReference type="PANTHER" id="PTHR43464:SF19">
    <property type="entry name" value="UBIQUINONE BIOSYNTHESIS O-METHYLTRANSFERASE, MITOCHONDRIAL"/>
    <property type="match status" value="1"/>
</dbReference>
<evidence type="ECO:0000256" key="1">
    <source>
        <dbReference type="ARBA" id="ARBA00022603"/>
    </source>
</evidence>
<protein>
    <submittedName>
        <fullName evidence="5">Class I SAM-dependent methyltransferase</fullName>
    </submittedName>
</protein>
<evidence type="ECO:0000256" key="2">
    <source>
        <dbReference type="ARBA" id="ARBA00022679"/>
    </source>
</evidence>
<dbReference type="AlphaFoldDB" id="A0A4R4YEP6"/>
<evidence type="ECO:0000259" key="4">
    <source>
        <dbReference type="Pfam" id="PF13649"/>
    </source>
</evidence>
<evidence type="ECO:0000313" key="6">
    <source>
        <dbReference type="Proteomes" id="UP000294947"/>
    </source>
</evidence>
<evidence type="ECO:0000256" key="3">
    <source>
        <dbReference type="ARBA" id="ARBA00022691"/>
    </source>
</evidence>
<keyword evidence="1 5" id="KW-0489">Methyltransferase</keyword>
<dbReference type="CDD" id="cd02440">
    <property type="entry name" value="AdoMet_MTases"/>
    <property type="match status" value="1"/>
</dbReference>